<gene>
    <name evidence="4" type="ORF">SA2016_1239</name>
</gene>
<dbReference type="AlphaFoldDB" id="A0A126ZXM1"/>
<proteinExistence type="inferred from homology"/>
<dbReference type="PRINTS" id="PR00080">
    <property type="entry name" value="SDRFAMILY"/>
</dbReference>
<dbReference type="KEGG" id="satk:SA2016_1239"/>
<evidence type="ECO:0000313" key="4">
    <source>
        <dbReference type="EMBL" id="AMM31920.1"/>
    </source>
</evidence>
<comment type="similarity">
    <text evidence="1 3">Belongs to the short-chain dehydrogenases/reductases (SDR) family.</text>
</comment>
<evidence type="ECO:0000256" key="1">
    <source>
        <dbReference type="ARBA" id="ARBA00006484"/>
    </source>
</evidence>
<dbReference type="SUPFAM" id="SSF51735">
    <property type="entry name" value="NAD(P)-binding Rossmann-fold domains"/>
    <property type="match status" value="1"/>
</dbReference>
<reference evidence="4 5" key="1">
    <citation type="submission" date="2016-02" db="EMBL/GenBank/DDBJ databases">
        <title>Complete genome of Sinomonas atrocyanea KCTC 3377.</title>
        <authorList>
            <person name="Kim K.M."/>
        </authorList>
    </citation>
    <scope>NUCLEOTIDE SEQUENCE [LARGE SCALE GENOMIC DNA]</scope>
    <source>
        <strain evidence="4 5">KCTC 3377</strain>
    </source>
</reference>
<dbReference type="InterPro" id="IPR036291">
    <property type="entry name" value="NAD(P)-bd_dom_sf"/>
</dbReference>
<evidence type="ECO:0000256" key="2">
    <source>
        <dbReference type="ARBA" id="ARBA00023002"/>
    </source>
</evidence>
<dbReference type="RefSeq" id="WP_066496595.1">
    <property type="nucleotide sequence ID" value="NZ_BJMO01000069.1"/>
</dbReference>
<dbReference type="PRINTS" id="PR00081">
    <property type="entry name" value="GDHRDH"/>
</dbReference>
<protein>
    <submittedName>
        <fullName evidence="4">2-hydroxycyclohexanecarboxyl-CoA dehydrogenase</fullName>
    </submittedName>
</protein>
<keyword evidence="5" id="KW-1185">Reference proteome</keyword>
<dbReference type="PATRIC" id="fig|37927.3.peg.1284"/>
<dbReference type="Proteomes" id="UP000070134">
    <property type="component" value="Chromosome"/>
</dbReference>
<keyword evidence="2" id="KW-0560">Oxidoreductase</keyword>
<dbReference type="PANTHER" id="PTHR43477">
    <property type="entry name" value="DIHYDROANTICAPSIN 7-DEHYDROGENASE"/>
    <property type="match status" value="1"/>
</dbReference>
<dbReference type="Pfam" id="PF00106">
    <property type="entry name" value="adh_short"/>
    <property type="match status" value="1"/>
</dbReference>
<organism evidence="4 5">
    <name type="scientific">Sinomonas atrocyanea</name>
    <dbReference type="NCBI Taxonomy" id="37927"/>
    <lineage>
        <taxon>Bacteria</taxon>
        <taxon>Bacillati</taxon>
        <taxon>Actinomycetota</taxon>
        <taxon>Actinomycetes</taxon>
        <taxon>Micrococcales</taxon>
        <taxon>Micrococcaceae</taxon>
        <taxon>Sinomonas</taxon>
    </lineage>
</organism>
<dbReference type="InterPro" id="IPR002347">
    <property type="entry name" value="SDR_fam"/>
</dbReference>
<dbReference type="FunFam" id="3.40.50.720:FF:000084">
    <property type="entry name" value="Short-chain dehydrogenase reductase"/>
    <property type="match status" value="1"/>
</dbReference>
<dbReference type="GO" id="GO:0016491">
    <property type="term" value="F:oxidoreductase activity"/>
    <property type="evidence" value="ECO:0007669"/>
    <property type="project" value="UniProtKB-KW"/>
</dbReference>
<accession>A0A126ZXM1</accession>
<dbReference type="Gene3D" id="3.40.50.720">
    <property type="entry name" value="NAD(P)-binding Rossmann-like Domain"/>
    <property type="match status" value="1"/>
</dbReference>
<dbReference type="PANTHER" id="PTHR43477:SF1">
    <property type="entry name" value="DIHYDROANTICAPSIN 7-DEHYDROGENASE"/>
    <property type="match status" value="1"/>
</dbReference>
<dbReference type="STRING" id="37927.SA2016_1239"/>
<evidence type="ECO:0000256" key="3">
    <source>
        <dbReference type="RuleBase" id="RU000363"/>
    </source>
</evidence>
<sequence length="257" mass="26454">MELNLDGRVALITGGASGIGLACVDAFVAEGARVTIIDRSSEGHGIAEAHRERGADVDFVQADLTDEGDVGRAVQRIVAARGQIDTVVGCAGVSGPVGARLEEIGASDWDQVMAVNVRGNFLVTKHTLPHLQASSVGTVVYLASDSAFVAYEGMAAYSASKGAVVMLTKAVTADYPSIRANALCPGIVDTPMSRADMGHREGFDGTGFPVIPARQIANHVLFLASPASAPINGTTLVSDFGYLARPALGSLDFAALG</sequence>
<dbReference type="EMBL" id="CP014518">
    <property type="protein sequence ID" value="AMM31920.1"/>
    <property type="molecule type" value="Genomic_DNA"/>
</dbReference>
<name>A0A126ZXM1_9MICC</name>
<dbReference type="OrthoDB" id="7064009at2"/>
<dbReference type="CDD" id="cd05233">
    <property type="entry name" value="SDR_c"/>
    <property type="match status" value="1"/>
</dbReference>
<evidence type="ECO:0000313" key="5">
    <source>
        <dbReference type="Proteomes" id="UP000070134"/>
    </source>
</evidence>
<dbReference type="InterPro" id="IPR051122">
    <property type="entry name" value="SDR_DHRS6-like"/>
</dbReference>